<sequence>MNIAHVALWTRDLDEAALFWRRYFDADVGAAYQSKRRPGFVSRFVRLRGDQTMIELMTGPWIANGSSMDRVGWDHLAICLGDSLAVDELARRCQADGLLISAPRTTGDGFYEAVIATPDGTRIEITD</sequence>
<dbReference type="InterPro" id="IPR037523">
    <property type="entry name" value="VOC_core"/>
</dbReference>
<feature type="domain" description="VOC" evidence="1">
    <location>
        <begin position="2"/>
        <end position="127"/>
    </location>
</feature>
<dbReference type="PROSITE" id="PS51819">
    <property type="entry name" value="VOC"/>
    <property type="match status" value="1"/>
</dbReference>
<dbReference type="RefSeq" id="WP_035485905.1">
    <property type="nucleotide sequence ID" value="NZ_CADFGL010000017.1"/>
</dbReference>
<protein>
    <recommendedName>
        <fullName evidence="1">VOC domain-containing protein</fullName>
    </recommendedName>
</protein>
<evidence type="ECO:0000313" key="3">
    <source>
        <dbReference type="Proteomes" id="UP000494249"/>
    </source>
</evidence>
<dbReference type="InterPro" id="IPR004360">
    <property type="entry name" value="Glyas_Fos-R_dOase_dom"/>
</dbReference>
<dbReference type="EMBL" id="CADIKB010000019">
    <property type="protein sequence ID" value="CAB3706683.1"/>
    <property type="molecule type" value="Genomic_DNA"/>
</dbReference>
<dbReference type="PANTHER" id="PTHR36113:SF1">
    <property type="entry name" value="GLYOXALASE_BLEOMYCIN RESISTANCE PROTEIN_DIOXYGENASE"/>
    <property type="match status" value="1"/>
</dbReference>
<reference evidence="2 3" key="1">
    <citation type="submission" date="2020-04" db="EMBL/GenBank/DDBJ databases">
        <authorList>
            <person name="De Canck E."/>
        </authorList>
    </citation>
    <scope>NUCLEOTIDE SEQUENCE [LARGE SCALE GENOMIC DNA]</scope>
    <source>
        <strain evidence="2 3">LMG 22037</strain>
    </source>
</reference>
<name>A0A6J5BLC4_9BURK</name>
<evidence type="ECO:0000259" key="1">
    <source>
        <dbReference type="PROSITE" id="PS51819"/>
    </source>
</evidence>
<gene>
    <name evidence="2" type="ORF">LMG22037_03815</name>
</gene>
<proteinExistence type="predicted"/>
<dbReference type="AlphaFoldDB" id="A0A6J5BLC4"/>
<dbReference type="InterPro" id="IPR029068">
    <property type="entry name" value="Glyas_Bleomycin-R_OHBP_Dase"/>
</dbReference>
<accession>A0A6J5BLC4</accession>
<dbReference type="SUPFAM" id="SSF54593">
    <property type="entry name" value="Glyoxalase/Bleomycin resistance protein/Dihydroxybiphenyl dioxygenase"/>
    <property type="match status" value="1"/>
</dbReference>
<dbReference type="Gene3D" id="3.10.180.10">
    <property type="entry name" value="2,3-Dihydroxybiphenyl 1,2-Dioxygenase, domain 1"/>
    <property type="match status" value="1"/>
</dbReference>
<dbReference type="PANTHER" id="PTHR36113">
    <property type="entry name" value="LYASE, PUTATIVE-RELATED-RELATED"/>
    <property type="match status" value="1"/>
</dbReference>
<dbReference type="Pfam" id="PF00903">
    <property type="entry name" value="Glyoxalase"/>
    <property type="match status" value="1"/>
</dbReference>
<evidence type="ECO:0000313" key="2">
    <source>
        <dbReference type="EMBL" id="CAB3706683.1"/>
    </source>
</evidence>
<dbReference type="Proteomes" id="UP000494249">
    <property type="component" value="Unassembled WGS sequence"/>
</dbReference>
<dbReference type="InterPro" id="IPR051332">
    <property type="entry name" value="Fosfomycin_Res_Enzymes"/>
</dbReference>
<organism evidence="2 3">
    <name type="scientific">Paraburkholderia phenoliruptrix</name>
    <dbReference type="NCBI Taxonomy" id="252970"/>
    <lineage>
        <taxon>Bacteria</taxon>
        <taxon>Pseudomonadati</taxon>
        <taxon>Pseudomonadota</taxon>
        <taxon>Betaproteobacteria</taxon>
        <taxon>Burkholderiales</taxon>
        <taxon>Burkholderiaceae</taxon>
        <taxon>Paraburkholderia</taxon>
    </lineage>
</organism>